<gene>
    <name evidence="2" type="ORF">TSAR_015807</name>
</gene>
<proteinExistence type="predicted"/>
<feature type="coiled-coil region" evidence="1">
    <location>
        <begin position="44"/>
        <end position="85"/>
    </location>
</feature>
<sequence>MINNITQDLLVSFRNFGELVILFTKLFIDYNRFIINSVILCPDKEDMNEETEESKNKQHELKRRLEIANKLIRSLEELQELLRHNLLLKHYRRIKNFFALSISWIQLRNFDKNSMGVLEIGQSSYTNQILMIFLISLNAK</sequence>
<protein>
    <submittedName>
        <fullName evidence="2">Uncharacterized protein</fullName>
    </submittedName>
</protein>
<keyword evidence="1" id="KW-0175">Coiled coil</keyword>
<name>A0A232F056_9HYME</name>
<comment type="caution">
    <text evidence="2">The sequence shown here is derived from an EMBL/GenBank/DDBJ whole genome shotgun (WGS) entry which is preliminary data.</text>
</comment>
<evidence type="ECO:0000256" key="1">
    <source>
        <dbReference type="SAM" id="Coils"/>
    </source>
</evidence>
<keyword evidence="3" id="KW-1185">Reference proteome</keyword>
<reference evidence="2 3" key="1">
    <citation type="journal article" date="2017" name="Curr. Biol.">
        <title>The Evolution of Venom by Co-option of Single-Copy Genes.</title>
        <authorList>
            <person name="Martinson E.O."/>
            <person name="Mrinalini"/>
            <person name="Kelkar Y.D."/>
            <person name="Chang C.H."/>
            <person name="Werren J.H."/>
        </authorList>
    </citation>
    <scope>NUCLEOTIDE SEQUENCE [LARGE SCALE GENOMIC DNA]</scope>
    <source>
        <strain evidence="2 3">Alberta</strain>
        <tissue evidence="2">Whole body</tissue>
    </source>
</reference>
<evidence type="ECO:0000313" key="2">
    <source>
        <dbReference type="EMBL" id="OXU23910.1"/>
    </source>
</evidence>
<dbReference type="EMBL" id="NNAY01001457">
    <property type="protein sequence ID" value="OXU23910.1"/>
    <property type="molecule type" value="Genomic_DNA"/>
</dbReference>
<dbReference type="AlphaFoldDB" id="A0A232F056"/>
<evidence type="ECO:0000313" key="3">
    <source>
        <dbReference type="Proteomes" id="UP000215335"/>
    </source>
</evidence>
<organism evidence="2 3">
    <name type="scientific">Trichomalopsis sarcophagae</name>
    <dbReference type="NCBI Taxonomy" id="543379"/>
    <lineage>
        <taxon>Eukaryota</taxon>
        <taxon>Metazoa</taxon>
        <taxon>Ecdysozoa</taxon>
        <taxon>Arthropoda</taxon>
        <taxon>Hexapoda</taxon>
        <taxon>Insecta</taxon>
        <taxon>Pterygota</taxon>
        <taxon>Neoptera</taxon>
        <taxon>Endopterygota</taxon>
        <taxon>Hymenoptera</taxon>
        <taxon>Apocrita</taxon>
        <taxon>Proctotrupomorpha</taxon>
        <taxon>Chalcidoidea</taxon>
        <taxon>Pteromalidae</taxon>
        <taxon>Pteromalinae</taxon>
        <taxon>Trichomalopsis</taxon>
    </lineage>
</organism>
<dbReference type="Proteomes" id="UP000215335">
    <property type="component" value="Unassembled WGS sequence"/>
</dbReference>
<accession>A0A232F056</accession>